<dbReference type="PROSITE" id="PS50173">
    <property type="entry name" value="UMUC"/>
    <property type="match status" value="1"/>
</dbReference>
<evidence type="ECO:0000259" key="11">
    <source>
        <dbReference type="PROSITE" id="PS50173"/>
    </source>
</evidence>
<evidence type="ECO:0000313" key="13">
    <source>
        <dbReference type="Proteomes" id="UP001430356"/>
    </source>
</evidence>
<dbReference type="GO" id="GO:0035861">
    <property type="term" value="C:site of double-strand break"/>
    <property type="evidence" value="ECO:0007669"/>
    <property type="project" value="TreeGrafter"/>
</dbReference>
<keyword evidence="7" id="KW-0234">DNA repair</keyword>
<dbReference type="InterPro" id="IPR001126">
    <property type="entry name" value="UmuC"/>
</dbReference>
<dbReference type="GO" id="GO:0070987">
    <property type="term" value="P:error-free translesion synthesis"/>
    <property type="evidence" value="ECO:0007669"/>
    <property type="project" value="UniProtKB-ARBA"/>
</dbReference>
<gene>
    <name evidence="12" type="ORF">NESM_000070800</name>
</gene>
<protein>
    <recommendedName>
        <fullName evidence="9">DNA polymerase eta</fullName>
    </recommendedName>
</protein>
<feature type="region of interest" description="Disordered" evidence="10">
    <location>
        <begin position="656"/>
        <end position="687"/>
    </location>
</feature>
<evidence type="ECO:0000313" key="12">
    <source>
        <dbReference type="EMBL" id="KAK7200196.1"/>
    </source>
</evidence>
<accession>A0AAW0F3J1</accession>
<dbReference type="GO" id="GO:0003887">
    <property type="term" value="F:DNA-directed DNA polymerase activity"/>
    <property type="evidence" value="ECO:0007669"/>
    <property type="project" value="TreeGrafter"/>
</dbReference>
<dbReference type="GO" id="GO:0006281">
    <property type="term" value="P:DNA repair"/>
    <property type="evidence" value="ECO:0007669"/>
    <property type="project" value="UniProtKB-KW"/>
</dbReference>
<dbReference type="InterPro" id="IPR043128">
    <property type="entry name" value="Rev_trsase/Diguanyl_cyclase"/>
</dbReference>
<evidence type="ECO:0000256" key="6">
    <source>
        <dbReference type="ARBA" id="ARBA00022833"/>
    </source>
</evidence>
<dbReference type="Pfam" id="PF00817">
    <property type="entry name" value="IMS"/>
    <property type="match status" value="1"/>
</dbReference>
<dbReference type="PANTHER" id="PTHR45873:SF1">
    <property type="entry name" value="DNA POLYMERASE ETA"/>
    <property type="match status" value="1"/>
</dbReference>
<dbReference type="Pfam" id="PF11799">
    <property type="entry name" value="IMS_C"/>
    <property type="match status" value="1"/>
</dbReference>
<evidence type="ECO:0000256" key="10">
    <source>
        <dbReference type="SAM" id="MobiDB-lite"/>
    </source>
</evidence>
<dbReference type="GO" id="GO:0008270">
    <property type="term" value="F:zinc ion binding"/>
    <property type="evidence" value="ECO:0007669"/>
    <property type="project" value="UniProtKB-KW"/>
</dbReference>
<dbReference type="PANTHER" id="PTHR45873">
    <property type="entry name" value="DNA POLYMERASE ETA"/>
    <property type="match status" value="1"/>
</dbReference>
<feature type="compositionally biased region" description="Acidic residues" evidence="10">
    <location>
        <begin position="347"/>
        <end position="356"/>
    </location>
</feature>
<keyword evidence="13" id="KW-1185">Reference proteome</keyword>
<evidence type="ECO:0000256" key="9">
    <source>
        <dbReference type="ARBA" id="ARBA00044975"/>
    </source>
</evidence>
<keyword evidence="4" id="KW-0227">DNA damage</keyword>
<name>A0AAW0F3J1_9TRYP</name>
<proteinExistence type="predicted"/>
<dbReference type="Proteomes" id="UP001430356">
    <property type="component" value="Unassembled WGS sequence"/>
</dbReference>
<dbReference type="GO" id="GO:0009314">
    <property type="term" value="P:response to radiation"/>
    <property type="evidence" value="ECO:0007669"/>
    <property type="project" value="TreeGrafter"/>
</dbReference>
<dbReference type="GO" id="GO:0042276">
    <property type="term" value="P:error-prone translesion synthesis"/>
    <property type="evidence" value="ECO:0007669"/>
    <property type="project" value="TreeGrafter"/>
</dbReference>
<feature type="domain" description="UmuC" evidence="11">
    <location>
        <begin position="20"/>
        <end position="309"/>
    </location>
</feature>
<keyword evidence="2" id="KW-0808">Transferase</keyword>
<reference evidence="12 13" key="1">
    <citation type="journal article" date="2021" name="MBio">
        <title>A New Model Trypanosomatid, Novymonas esmeraldas: Genomic Perception of Its 'Candidatus Pandoraea novymonadis' Endosymbiont.</title>
        <authorList>
            <person name="Zakharova A."/>
            <person name="Saura A."/>
            <person name="Butenko A."/>
            <person name="Podesvova L."/>
            <person name="Warmusova S."/>
            <person name="Kostygov A.Y."/>
            <person name="Nenarokova A."/>
            <person name="Lukes J."/>
            <person name="Opperdoes F.R."/>
            <person name="Yurchenko V."/>
        </authorList>
    </citation>
    <scope>NUCLEOTIDE SEQUENCE [LARGE SCALE GENOMIC DNA]</scope>
    <source>
        <strain evidence="12 13">E262AT.01</strain>
    </source>
</reference>
<dbReference type="SUPFAM" id="SSF100879">
    <property type="entry name" value="Lesion bypass DNA polymerase (Y-family), little finger domain"/>
    <property type="match status" value="1"/>
</dbReference>
<dbReference type="GO" id="GO:0051276">
    <property type="term" value="P:chromosome organization"/>
    <property type="evidence" value="ECO:0007669"/>
    <property type="project" value="UniProtKB-ARBA"/>
</dbReference>
<dbReference type="EMBL" id="JAECZO010000004">
    <property type="protein sequence ID" value="KAK7200196.1"/>
    <property type="molecule type" value="Genomic_DNA"/>
</dbReference>
<dbReference type="GO" id="GO:0005657">
    <property type="term" value="C:replication fork"/>
    <property type="evidence" value="ECO:0007669"/>
    <property type="project" value="UniProtKB-ARBA"/>
</dbReference>
<keyword evidence="8" id="KW-0539">Nucleus</keyword>
<evidence type="ECO:0000256" key="5">
    <source>
        <dbReference type="ARBA" id="ARBA00022771"/>
    </source>
</evidence>
<dbReference type="SUPFAM" id="SSF56672">
    <property type="entry name" value="DNA/RNA polymerases"/>
    <property type="match status" value="1"/>
</dbReference>
<dbReference type="GO" id="GO:0003684">
    <property type="term" value="F:damaged DNA binding"/>
    <property type="evidence" value="ECO:0007669"/>
    <property type="project" value="InterPro"/>
</dbReference>
<dbReference type="FunFam" id="3.40.1170.60:FF:000008">
    <property type="entry name" value="DNA polymerase eta subunit"/>
    <property type="match status" value="1"/>
</dbReference>
<dbReference type="InterPro" id="IPR052230">
    <property type="entry name" value="DNA_polymerase_eta"/>
</dbReference>
<comment type="subcellular location">
    <subcellularLocation>
        <location evidence="1">Nucleus</location>
    </subcellularLocation>
</comment>
<keyword evidence="6" id="KW-0862">Zinc</keyword>
<keyword evidence="5" id="KW-0863">Zinc-finger</keyword>
<feature type="region of interest" description="Disordered" evidence="10">
    <location>
        <begin position="343"/>
        <end position="371"/>
    </location>
</feature>
<sequence>MACRSINAASASPTDPMRCIALIDMDCFYAQVEAVRLGVDCRVTPLVLAQWGSLIAVNYPARARGVRRFHNVTEARALCPELLVALSPSYRVGEAVSEYHPHPTQDSYKISLEPYRRASRQIFAILASTPGVLVEKGSVDEAYVDVTEAARWELAEVRAAAAGAPLDALADVLEPSTRLIEDRRAEMEAWLGERGASLAAVFDGPMRALQRGECGAGLEGSRAFCVGAGAAAYGERCLLLCAASRVVRRLRQRIYAELHYDCSAGIAHNRVLAKCISATHKPNQQTLLLPDRSASALFELPLSALRGFGGKFGAAVSAVCGGATECREVWLVPLAQLRRLDGTCGASDEEDDGDGEETTRRRAHTRKRQRDAGALLDGSRAVDGGGSGAAVPASVLAYLSVRGLAKDTISNRPVSKTLIASKNLGWRTTSVEELRRWVVVLAAELCSRYDEFVCLYHVRGRSLNVKLGNDGFWSMAGLANRTVALPAAVQPAILAAAAMREVCAVLSSSPGSSADSVTLTIGGFVSDGSGAAASVPSLAAVESAGAAGGVMARRQMLLSSFAVAPAAGVVRQADTEGVVEVVSSSSSSSDLVDDGAVLSLSSRCLSSTGGDGAGSSVVLVDGTPPSPMPRTASRTREAGALAETPVRFCSRERTSGELFTTEPPPSPPSHTLICSSVPDGEASDSPNRRACRHRVVAPPLIAAPAPPPPCRATVVGAMQVAEDRDCDADEGGVTIID</sequence>
<evidence type="ECO:0000256" key="2">
    <source>
        <dbReference type="ARBA" id="ARBA00022679"/>
    </source>
</evidence>
<evidence type="ECO:0000256" key="7">
    <source>
        <dbReference type="ARBA" id="ARBA00023204"/>
    </source>
</evidence>
<evidence type="ECO:0000256" key="1">
    <source>
        <dbReference type="ARBA" id="ARBA00004123"/>
    </source>
</evidence>
<dbReference type="InterPro" id="IPR043502">
    <property type="entry name" value="DNA/RNA_pol_sf"/>
</dbReference>
<dbReference type="InterPro" id="IPR036775">
    <property type="entry name" value="DNA_pol_Y-fam_lit_finger_sf"/>
</dbReference>
<comment type="caution">
    <text evidence="12">The sequence shown here is derived from an EMBL/GenBank/DDBJ whole genome shotgun (WGS) entry which is preliminary data.</text>
</comment>
<dbReference type="InterPro" id="IPR017961">
    <property type="entry name" value="DNA_pol_Y-fam_little_finger"/>
</dbReference>
<dbReference type="Gene3D" id="3.30.70.270">
    <property type="match status" value="1"/>
</dbReference>
<evidence type="ECO:0000256" key="3">
    <source>
        <dbReference type="ARBA" id="ARBA00022723"/>
    </source>
</evidence>
<feature type="region of interest" description="Disordered" evidence="10">
    <location>
        <begin position="608"/>
        <end position="639"/>
    </location>
</feature>
<keyword evidence="3" id="KW-0479">Metal-binding</keyword>
<organism evidence="12 13">
    <name type="scientific">Novymonas esmeraldas</name>
    <dbReference type="NCBI Taxonomy" id="1808958"/>
    <lineage>
        <taxon>Eukaryota</taxon>
        <taxon>Discoba</taxon>
        <taxon>Euglenozoa</taxon>
        <taxon>Kinetoplastea</taxon>
        <taxon>Metakinetoplastina</taxon>
        <taxon>Trypanosomatida</taxon>
        <taxon>Trypanosomatidae</taxon>
        <taxon>Novymonas</taxon>
    </lineage>
</organism>
<evidence type="ECO:0000256" key="8">
    <source>
        <dbReference type="ARBA" id="ARBA00023242"/>
    </source>
</evidence>
<dbReference type="FunFam" id="3.30.70.270:FF:000102">
    <property type="entry name" value="Putative DNA polymerase eta"/>
    <property type="match status" value="1"/>
</dbReference>
<evidence type="ECO:0000256" key="4">
    <source>
        <dbReference type="ARBA" id="ARBA00022763"/>
    </source>
</evidence>
<dbReference type="AlphaFoldDB" id="A0AAW0F3J1"/>
<dbReference type="Gene3D" id="3.40.1170.60">
    <property type="match status" value="1"/>
</dbReference>
<dbReference type="GO" id="GO:0005634">
    <property type="term" value="C:nucleus"/>
    <property type="evidence" value="ECO:0007669"/>
    <property type="project" value="UniProtKB-SubCell"/>
</dbReference>